<organism evidence="1 2">
    <name type="scientific">Pluteus cervinus</name>
    <dbReference type="NCBI Taxonomy" id="181527"/>
    <lineage>
        <taxon>Eukaryota</taxon>
        <taxon>Fungi</taxon>
        <taxon>Dikarya</taxon>
        <taxon>Basidiomycota</taxon>
        <taxon>Agaricomycotina</taxon>
        <taxon>Agaricomycetes</taxon>
        <taxon>Agaricomycetidae</taxon>
        <taxon>Agaricales</taxon>
        <taxon>Pluteineae</taxon>
        <taxon>Pluteaceae</taxon>
        <taxon>Pluteus</taxon>
    </lineage>
</organism>
<dbReference type="EMBL" id="ML209216">
    <property type="protein sequence ID" value="TFK58736.1"/>
    <property type="molecule type" value="Genomic_DNA"/>
</dbReference>
<evidence type="ECO:0000313" key="1">
    <source>
        <dbReference type="EMBL" id="TFK58736.1"/>
    </source>
</evidence>
<reference evidence="1 2" key="1">
    <citation type="journal article" date="2019" name="Nat. Ecol. Evol.">
        <title>Megaphylogeny resolves global patterns of mushroom evolution.</title>
        <authorList>
            <person name="Varga T."/>
            <person name="Krizsan K."/>
            <person name="Foldi C."/>
            <person name="Dima B."/>
            <person name="Sanchez-Garcia M."/>
            <person name="Sanchez-Ramirez S."/>
            <person name="Szollosi G.J."/>
            <person name="Szarkandi J.G."/>
            <person name="Papp V."/>
            <person name="Albert L."/>
            <person name="Andreopoulos W."/>
            <person name="Angelini C."/>
            <person name="Antonin V."/>
            <person name="Barry K.W."/>
            <person name="Bougher N.L."/>
            <person name="Buchanan P."/>
            <person name="Buyck B."/>
            <person name="Bense V."/>
            <person name="Catcheside P."/>
            <person name="Chovatia M."/>
            <person name="Cooper J."/>
            <person name="Damon W."/>
            <person name="Desjardin D."/>
            <person name="Finy P."/>
            <person name="Geml J."/>
            <person name="Haridas S."/>
            <person name="Hughes K."/>
            <person name="Justo A."/>
            <person name="Karasinski D."/>
            <person name="Kautmanova I."/>
            <person name="Kiss B."/>
            <person name="Kocsube S."/>
            <person name="Kotiranta H."/>
            <person name="LaButti K.M."/>
            <person name="Lechner B.E."/>
            <person name="Liimatainen K."/>
            <person name="Lipzen A."/>
            <person name="Lukacs Z."/>
            <person name="Mihaltcheva S."/>
            <person name="Morgado L.N."/>
            <person name="Niskanen T."/>
            <person name="Noordeloos M.E."/>
            <person name="Ohm R.A."/>
            <person name="Ortiz-Santana B."/>
            <person name="Ovrebo C."/>
            <person name="Racz N."/>
            <person name="Riley R."/>
            <person name="Savchenko A."/>
            <person name="Shiryaev A."/>
            <person name="Soop K."/>
            <person name="Spirin V."/>
            <person name="Szebenyi C."/>
            <person name="Tomsovsky M."/>
            <person name="Tulloss R.E."/>
            <person name="Uehling J."/>
            <person name="Grigoriev I.V."/>
            <person name="Vagvolgyi C."/>
            <person name="Papp T."/>
            <person name="Martin F.M."/>
            <person name="Miettinen O."/>
            <person name="Hibbett D.S."/>
            <person name="Nagy L.G."/>
        </authorList>
    </citation>
    <scope>NUCLEOTIDE SEQUENCE [LARGE SCALE GENOMIC DNA]</scope>
    <source>
        <strain evidence="1 2">NL-1719</strain>
    </source>
</reference>
<sequence length="78" mass="9100">MVQTDPNMRPRMHEVLRRFDKTSRSLSSWKLRSRLAPRKESVFTATSRSWRHWKRAVGFIVHDVPPVPSKISGVVDSI</sequence>
<evidence type="ECO:0000313" key="2">
    <source>
        <dbReference type="Proteomes" id="UP000308600"/>
    </source>
</evidence>
<accession>A0ACD2ZZL1</accession>
<gene>
    <name evidence="1" type="ORF">BDN72DRAFT_851609</name>
</gene>
<name>A0ACD2ZZL1_9AGAR</name>
<keyword evidence="2" id="KW-1185">Reference proteome</keyword>
<dbReference type="Proteomes" id="UP000308600">
    <property type="component" value="Unassembled WGS sequence"/>
</dbReference>
<protein>
    <submittedName>
        <fullName evidence="1">Uncharacterized protein</fullName>
    </submittedName>
</protein>
<proteinExistence type="predicted"/>